<protein>
    <recommendedName>
        <fullName evidence="3">G domain-containing protein</fullName>
    </recommendedName>
</protein>
<keyword evidence="2" id="KW-1133">Transmembrane helix</keyword>
<feature type="compositionally biased region" description="Low complexity" evidence="1">
    <location>
        <begin position="36"/>
        <end position="50"/>
    </location>
</feature>
<feature type="region of interest" description="Disordered" evidence="1">
    <location>
        <begin position="825"/>
        <end position="846"/>
    </location>
</feature>
<dbReference type="Gene3D" id="3.40.50.300">
    <property type="entry name" value="P-loop containing nucleotide triphosphate hydrolases"/>
    <property type="match status" value="1"/>
</dbReference>
<keyword evidence="5" id="KW-1185">Reference proteome</keyword>
<evidence type="ECO:0000313" key="5">
    <source>
        <dbReference type="Proteomes" id="UP000070501"/>
    </source>
</evidence>
<accession>A0A136JFQ0</accession>
<dbReference type="InterPro" id="IPR027417">
    <property type="entry name" value="P-loop_NTPase"/>
</dbReference>
<keyword evidence="2" id="KW-0472">Membrane</keyword>
<dbReference type="OrthoDB" id="59699at2759"/>
<dbReference type="CDD" id="cd00882">
    <property type="entry name" value="Ras_like_GTPase"/>
    <property type="match status" value="1"/>
</dbReference>
<dbReference type="SUPFAM" id="SSF52540">
    <property type="entry name" value="P-loop containing nucleoside triphosphate hydrolases"/>
    <property type="match status" value="1"/>
</dbReference>
<reference evidence="5" key="1">
    <citation type="submission" date="2016-02" db="EMBL/GenBank/DDBJ databases">
        <title>Draft genome sequence of Microdochium bolleyi, a fungal endophyte of beachgrass.</title>
        <authorList>
            <consortium name="DOE Joint Genome Institute"/>
            <person name="David A.S."/>
            <person name="May G."/>
            <person name="Haridas S."/>
            <person name="Lim J."/>
            <person name="Wang M."/>
            <person name="Labutti K."/>
            <person name="Lipzen A."/>
            <person name="Barry K."/>
            <person name="Grigoriev I.V."/>
        </authorList>
    </citation>
    <scope>NUCLEOTIDE SEQUENCE [LARGE SCALE GENOMIC DNA]</scope>
    <source>
        <strain evidence="5">J235TASD1</strain>
    </source>
</reference>
<proteinExistence type="predicted"/>
<keyword evidence="2" id="KW-0812">Transmembrane</keyword>
<feature type="domain" description="G" evidence="3">
    <location>
        <begin position="239"/>
        <end position="361"/>
    </location>
</feature>
<dbReference type="Proteomes" id="UP000070501">
    <property type="component" value="Unassembled WGS sequence"/>
</dbReference>
<feature type="region of interest" description="Disordered" evidence="1">
    <location>
        <begin position="1"/>
        <end position="50"/>
    </location>
</feature>
<dbReference type="InParanoid" id="A0A136JFQ0"/>
<feature type="transmembrane region" description="Helical" evidence="2">
    <location>
        <begin position="582"/>
        <end position="601"/>
    </location>
</feature>
<gene>
    <name evidence="4" type="ORF">Micbo1qcDRAFT_231121</name>
</gene>
<evidence type="ECO:0000259" key="3">
    <source>
        <dbReference type="Pfam" id="PF01926"/>
    </source>
</evidence>
<dbReference type="InterPro" id="IPR006073">
    <property type="entry name" value="GTP-bd"/>
</dbReference>
<evidence type="ECO:0000313" key="4">
    <source>
        <dbReference type="EMBL" id="KXJ95977.1"/>
    </source>
</evidence>
<evidence type="ECO:0000256" key="2">
    <source>
        <dbReference type="SAM" id="Phobius"/>
    </source>
</evidence>
<dbReference type="Pfam" id="PF01926">
    <property type="entry name" value="MMR_HSR1"/>
    <property type="match status" value="1"/>
</dbReference>
<feature type="compositionally biased region" description="Basic residues" evidence="1">
    <location>
        <begin position="836"/>
        <end position="846"/>
    </location>
</feature>
<sequence>MASPIARKPVASGFSGPGGPSRGLPNPPNRGPDSHPQSSPPLTTAATSTPHNPVKRVIACVDGTWYDENGCCNTRFGNNSNVFRLWASVRQGTFMHGNRPVQQIPIYESGTSVPKRPTDSFNDAVTSDGSAAQIDRIFEINPGAALRSLKSGDRVVFKGNKLIGFIDDAPCGTIIHPSVYFVLDLYNRLGVGESLAPTLDALDAFRRSAFMKRGRATLDPWIAESELGSLGRGALKDCRVLVCGRAGVGKSTLINRVFGFPVTQESSDDHGVHDIDEGFARDTFPGLIVHDSRGFQSGATEEVDLLERFVKKRASEADASERLDAIWLCIDVPSTRTVHEADRKIFEVLDQYAASVPIIIVRTMKDRFMNEHLSIARQELRETGVRGDDLDRMSELRANEAFHRVQEEDINKLERNLSLAKDFAPFVYVAHNDAKSIRELVKKTISLVPDEGACLNLVAAQLVDVDEKINAAIEESVRLLNISNYSAMAGSALLIGATVSTPTISNVLCDNVVKCFGLTNLKSGEVEKLAERVLWSNLGTFLSQNLATTVLLVGAATGLTFASGFGGIPFWAGLSFASVPPAARMVMKCACDIILILAAIFDNKGRTVMRDDFEHASRCYSNKTVRDGLSVRARVHRDVDAVVPLWTWKLYQPLRVANMRAELRRMVTENRFSLEPNMGGSHRDAGDVDNAEMTPDRGQPCTSAVDLEALYSWKHAEAASDTIEDGSAAEDLDQWRRPEPLPGLHGIHGETAPPPEYPSTEFMENKVLITDPALRRAKYGGSGTGRLPEPLVTERRAPISTPPSEHHTVQAQGTTAHDFVRAPAEALGDVSTPGPIRRKPVGGREW</sequence>
<evidence type="ECO:0000256" key="1">
    <source>
        <dbReference type="SAM" id="MobiDB-lite"/>
    </source>
</evidence>
<feature type="transmembrane region" description="Helical" evidence="2">
    <location>
        <begin position="546"/>
        <end position="570"/>
    </location>
</feature>
<dbReference type="GO" id="GO:0005525">
    <property type="term" value="F:GTP binding"/>
    <property type="evidence" value="ECO:0007669"/>
    <property type="project" value="InterPro"/>
</dbReference>
<name>A0A136JFQ0_9PEZI</name>
<dbReference type="AlphaFoldDB" id="A0A136JFQ0"/>
<dbReference type="EMBL" id="KQ964246">
    <property type="protein sequence ID" value="KXJ95977.1"/>
    <property type="molecule type" value="Genomic_DNA"/>
</dbReference>
<organism evidence="4 5">
    <name type="scientific">Microdochium bolleyi</name>
    <dbReference type="NCBI Taxonomy" id="196109"/>
    <lineage>
        <taxon>Eukaryota</taxon>
        <taxon>Fungi</taxon>
        <taxon>Dikarya</taxon>
        <taxon>Ascomycota</taxon>
        <taxon>Pezizomycotina</taxon>
        <taxon>Sordariomycetes</taxon>
        <taxon>Xylariomycetidae</taxon>
        <taxon>Xylariales</taxon>
        <taxon>Microdochiaceae</taxon>
        <taxon>Microdochium</taxon>
    </lineage>
</organism>